<gene>
    <name evidence="1" type="ORF">SISSUDRAFT_1031598</name>
</gene>
<dbReference type="EMBL" id="KV428027">
    <property type="protein sequence ID" value="KZT40860.1"/>
    <property type="molecule type" value="Genomic_DNA"/>
</dbReference>
<evidence type="ECO:0000313" key="1">
    <source>
        <dbReference type="EMBL" id="KZT40860.1"/>
    </source>
</evidence>
<evidence type="ECO:0000313" key="2">
    <source>
        <dbReference type="Proteomes" id="UP000076798"/>
    </source>
</evidence>
<protein>
    <submittedName>
        <fullName evidence="1">Uncharacterized protein</fullName>
    </submittedName>
</protein>
<name>A0A166FP01_9AGAM</name>
<keyword evidence="2" id="KW-1185">Reference proteome</keyword>
<dbReference type="AlphaFoldDB" id="A0A166FP01"/>
<dbReference type="OrthoDB" id="3263651at2759"/>
<proteinExistence type="predicted"/>
<dbReference type="Proteomes" id="UP000076798">
    <property type="component" value="Unassembled WGS sequence"/>
</dbReference>
<sequence length="279" mass="31873">MCNDYAPFKIRAIRVREASQTFLAYVEEEETLYPLEEKSNDKPAPGDYAAFCRVHARGWSRLLRALHPEPTFAAVLNSDPDTADLNIMPLAIEDYVRGKCDFCNLTGSGESKDGLGVVWIFPPGETSLPQLEGRLPQDLDMDAFVTSDNAILRSNDLIEPFYQNVYGVDVDDGYRIVQFVDYPDPRLPSHVPDSQIPRFNARTQIFLRQHFRWCLRVHLCGGHVLDDFSRGDILSTMNELGMGFDDEVEEPPLDDPRWQTEIGKICFRMRLHSRIRMTG</sequence>
<reference evidence="1 2" key="1">
    <citation type="journal article" date="2016" name="Mol. Biol. Evol.">
        <title>Comparative Genomics of Early-Diverging Mushroom-Forming Fungi Provides Insights into the Origins of Lignocellulose Decay Capabilities.</title>
        <authorList>
            <person name="Nagy L.G."/>
            <person name="Riley R."/>
            <person name="Tritt A."/>
            <person name="Adam C."/>
            <person name="Daum C."/>
            <person name="Floudas D."/>
            <person name="Sun H."/>
            <person name="Yadav J.S."/>
            <person name="Pangilinan J."/>
            <person name="Larsson K.H."/>
            <person name="Matsuura K."/>
            <person name="Barry K."/>
            <person name="Labutti K."/>
            <person name="Kuo R."/>
            <person name="Ohm R.A."/>
            <person name="Bhattacharya S.S."/>
            <person name="Shirouzu T."/>
            <person name="Yoshinaga Y."/>
            <person name="Martin F.M."/>
            <person name="Grigoriev I.V."/>
            <person name="Hibbett D.S."/>
        </authorList>
    </citation>
    <scope>NUCLEOTIDE SEQUENCE [LARGE SCALE GENOMIC DNA]</scope>
    <source>
        <strain evidence="1 2">HHB10207 ss-3</strain>
    </source>
</reference>
<organism evidence="1 2">
    <name type="scientific">Sistotremastrum suecicum HHB10207 ss-3</name>
    <dbReference type="NCBI Taxonomy" id="1314776"/>
    <lineage>
        <taxon>Eukaryota</taxon>
        <taxon>Fungi</taxon>
        <taxon>Dikarya</taxon>
        <taxon>Basidiomycota</taxon>
        <taxon>Agaricomycotina</taxon>
        <taxon>Agaricomycetes</taxon>
        <taxon>Sistotremastrales</taxon>
        <taxon>Sistotremastraceae</taxon>
        <taxon>Sistotremastrum</taxon>
    </lineage>
</organism>
<accession>A0A166FP01</accession>